<feature type="non-terminal residue" evidence="2">
    <location>
        <position position="1"/>
    </location>
</feature>
<accession>A0AAV5SBK3</accession>
<proteinExistence type="predicted"/>
<evidence type="ECO:0000256" key="1">
    <source>
        <dbReference type="SAM" id="MobiDB-lite"/>
    </source>
</evidence>
<protein>
    <submittedName>
        <fullName evidence="2">Uncharacterized protein</fullName>
    </submittedName>
</protein>
<comment type="caution">
    <text evidence="2">The sequence shown here is derived from an EMBL/GenBank/DDBJ whole genome shotgun (WGS) entry which is preliminary data.</text>
</comment>
<reference evidence="2" key="1">
    <citation type="submission" date="2023-10" db="EMBL/GenBank/DDBJ databases">
        <title>Genome assembly of Pristionchus species.</title>
        <authorList>
            <person name="Yoshida K."/>
            <person name="Sommer R.J."/>
        </authorList>
    </citation>
    <scope>NUCLEOTIDE SEQUENCE</scope>
    <source>
        <strain evidence="2">RS0144</strain>
    </source>
</reference>
<name>A0AAV5SBK3_9BILA</name>
<gene>
    <name evidence="2" type="ORF">PENTCL1PPCAC_2831</name>
</gene>
<evidence type="ECO:0000313" key="3">
    <source>
        <dbReference type="Proteomes" id="UP001432027"/>
    </source>
</evidence>
<dbReference type="AlphaFoldDB" id="A0AAV5SBK3"/>
<feature type="region of interest" description="Disordered" evidence="1">
    <location>
        <begin position="38"/>
        <end position="72"/>
    </location>
</feature>
<feature type="compositionally biased region" description="Basic residues" evidence="1">
    <location>
        <begin position="54"/>
        <end position="69"/>
    </location>
</feature>
<dbReference type="EMBL" id="BTSX01000001">
    <property type="protein sequence ID" value="GMS80656.1"/>
    <property type="molecule type" value="Genomic_DNA"/>
</dbReference>
<keyword evidence="3" id="KW-1185">Reference proteome</keyword>
<dbReference type="Proteomes" id="UP001432027">
    <property type="component" value="Unassembled WGS sequence"/>
</dbReference>
<sequence>VHIDSSFLFSFFFFPSSFPLLRLPSFFSFLLQWPTLRNPHSRESSTRPRTSSPLRRRPPRASLARHPRPSVKCSPDIRMLIRPQFRPMPLQPTELPIPMLLHQRSDLPTILLP</sequence>
<organism evidence="2 3">
    <name type="scientific">Pristionchus entomophagus</name>
    <dbReference type="NCBI Taxonomy" id="358040"/>
    <lineage>
        <taxon>Eukaryota</taxon>
        <taxon>Metazoa</taxon>
        <taxon>Ecdysozoa</taxon>
        <taxon>Nematoda</taxon>
        <taxon>Chromadorea</taxon>
        <taxon>Rhabditida</taxon>
        <taxon>Rhabditina</taxon>
        <taxon>Diplogasteromorpha</taxon>
        <taxon>Diplogasteroidea</taxon>
        <taxon>Neodiplogasteridae</taxon>
        <taxon>Pristionchus</taxon>
    </lineage>
</organism>
<evidence type="ECO:0000313" key="2">
    <source>
        <dbReference type="EMBL" id="GMS80656.1"/>
    </source>
</evidence>